<keyword evidence="1" id="KW-1133">Transmembrane helix</keyword>
<organism evidence="2 3">
    <name type="scientific">Paraglomus brasilianum</name>
    <dbReference type="NCBI Taxonomy" id="144538"/>
    <lineage>
        <taxon>Eukaryota</taxon>
        <taxon>Fungi</taxon>
        <taxon>Fungi incertae sedis</taxon>
        <taxon>Mucoromycota</taxon>
        <taxon>Glomeromycotina</taxon>
        <taxon>Glomeromycetes</taxon>
        <taxon>Paraglomerales</taxon>
        <taxon>Paraglomeraceae</taxon>
        <taxon>Paraglomus</taxon>
    </lineage>
</organism>
<comment type="caution">
    <text evidence="2">The sequence shown here is derived from an EMBL/GenBank/DDBJ whole genome shotgun (WGS) entry which is preliminary data.</text>
</comment>
<accession>A0A9N9B1G3</accession>
<protein>
    <submittedName>
        <fullName evidence="2">10366_t:CDS:1</fullName>
    </submittedName>
</protein>
<keyword evidence="1" id="KW-0472">Membrane</keyword>
<evidence type="ECO:0000313" key="2">
    <source>
        <dbReference type="EMBL" id="CAG8549773.1"/>
    </source>
</evidence>
<keyword evidence="3" id="KW-1185">Reference proteome</keyword>
<gene>
    <name evidence="2" type="ORF">PBRASI_LOCUS5023</name>
</gene>
<dbReference type="AlphaFoldDB" id="A0A9N9B1G3"/>
<name>A0A9N9B1G3_9GLOM</name>
<dbReference type="EMBL" id="CAJVPI010000556">
    <property type="protein sequence ID" value="CAG8549773.1"/>
    <property type="molecule type" value="Genomic_DNA"/>
</dbReference>
<feature type="transmembrane region" description="Helical" evidence="1">
    <location>
        <begin position="78"/>
        <end position="99"/>
    </location>
</feature>
<sequence>MSSVGSLITKVLPIIIHLIGVHAAPLETSGGDCFGSSICSTPPDKGIKLDSSGTLNDPTSAVSDLLQTTANLSPLMKIALVIVGLVTIMVLYCLAWSMYNLCARAQDSANSASHSNCIICSRITVNERISQ</sequence>
<evidence type="ECO:0000313" key="3">
    <source>
        <dbReference type="Proteomes" id="UP000789739"/>
    </source>
</evidence>
<dbReference type="Proteomes" id="UP000789739">
    <property type="component" value="Unassembled WGS sequence"/>
</dbReference>
<proteinExistence type="predicted"/>
<evidence type="ECO:0000256" key="1">
    <source>
        <dbReference type="SAM" id="Phobius"/>
    </source>
</evidence>
<reference evidence="2" key="1">
    <citation type="submission" date="2021-06" db="EMBL/GenBank/DDBJ databases">
        <authorList>
            <person name="Kallberg Y."/>
            <person name="Tangrot J."/>
            <person name="Rosling A."/>
        </authorList>
    </citation>
    <scope>NUCLEOTIDE SEQUENCE</scope>
    <source>
        <strain evidence="2">BR232B</strain>
    </source>
</reference>
<keyword evidence="1" id="KW-0812">Transmembrane</keyword>